<reference evidence="2 3" key="1">
    <citation type="submission" date="2019-12" db="EMBL/GenBank/DDBJ databases">
        <title>Paenibacillus sp. nov., an endophytic bacterium isolated from the stem of Dendrobium.</title>
        <authorList>
            <person name="Zhao R."/>
        </authorList>
    </citation>
    <scope>NUCLEOTIDE SEQUENCE [LARGE SCALE GENOMIC DNA]</scope>
    <source>
        <strain evidence="2 3">HJL G12</strain>
    </source>
</reference>
<dbReference type="PANTHER" id="PTHR42685">
    <property type="entry name" value="GERANYLGERANYL DIPHOSPHATE REDUCTASE"/>
    <property type="match status" value="1"/>
</dbReference>
<gene>
    <name evidence="2" type="ORF">GRF59_02035</name>
</gene>
<dbReference type="Proteomes" id="UP000460318">
    <property type="component" value="Unassembled WGS sequence"/>
</dbReference>
<proteinExistence type="predicted"/>
<comment type="caution">
    <text evidence="2">The sequence shown here is derived from an EMBL/GenBank/DDBJ whole genome shotgun (WGS) entry which is preliminary data.</text>
</comment>
<dbReference type="PANTHER" id="PTHR42685:SF22">
    <property type="entry name" value="CONDITIONED MEDIUM FACTOR RECEPTOR 1"/>
    <property type="match status" value="1"/>
</dbReference>
<dbReference type="InterPro" id="IPR050407">
    <property type="entry name" value="Geranylgeranyl_reductase"/>
</dbReference>
<dbReference type="Pfam" id="PF01494">
    <property type="entry name" value="FAD_binding_3"/>
    <property type="match status" value="1"/>
</dbReference>
<evidence type="ECO:0000313" key="3">
    <source>
        <dbReference type="Proteomes" id="UP000460318"/>
    </source>
</evidence>
<name>A0A7X3IEE9_9BACL</name>
<dbReference type="RefSeq" id="WP_160496005.1">
    <property type="nucleotide sequence ID" value="NZ_WUBI01000001.1"/>
</dbReference>
<dbReference type="Gene3D" id="3.50.50.60">
    <property type="entry name" value="FAD/NAD(P)-binding domain"/>
    <property type="match status" value="1"/>
</dbReference>
<evidence type="ECO:0000313" key="2">
    <source>
        <dbReference type="EMBL" id="MWV42399.1"/>
    </source>
</evidence>
<organism evidence="2 3">
    <name type="scientific">Paenibacillus dendrobii</name>
    <dbReference type="NCBI Taxonomy" id="2691084"/>
    <lineage>
        <taxon>Bacteria</taxon>
        <taxon>Bacillati</taxon>
        <taxon>Bacillota</taxon>
        <taxon>Bacilli</taxon>
        <taxon>Bacillales</taxon>
        <taxon>Paenibacillaceae</taxon>
        <taxon>Paenibacillus</taxon>
    </lineage>
</organism>
<dbReference type="InterPro" id="IPR036188">
    <property type="entry name" value="FAD/NAD-bd_sf"/>
</dbReference>
<feature type="domain" description="FAD-binding" evidence="1">
    <location>
        <begin position="3"/>
        <end position="154"/>
    </location>
</feature>
<protein>
    <submittedName>
        <fullName evidence="2">NAD(P)/FAD-dependent oxidoreductase</fullName>
    </submittedName>
</protein>
<dbReference type="AlphaFoldDB" id="A0A7X3IEE9"/>
<dbReference type="InterPro" id="IPR002938">
    <property type="entry name" value="FAD-bd"/>
</dbReference>
<dbReference type="SUPFAM" id="SSF51905">
    <property type="entry name" value="FAD/NAD(P)-binding domain"/>
    <property type="match status" value="1"/>
</dbReference>
<evidence type="ECO:0000259" key="1">
    <source>
        <dbReference type="Pfam" id="PF01494"/>
    </source>
</evidence>
<accession>A0A7X3IEE9</accession>
<sequence>MPDAVIIGGGLSGSSLAIRLANLGWNTVLLDRQMFPRHKACGEFLSPETQEMFRELGVMEQLEALQPARILKSRIIFRHGGAVEAELSKPAWGLSRYALDSVMLQAAEEAGVEVRTGTAVSSVAAEIKGFRIGTRTGGASEILHSRSVYAAWGVHPRGDLMGEPQVVNDKRRRAYIGFKAHFTGIGLDQTVELYFVRGGYVGISPVENGRANIAALLPLDWARGKGSSVSELLLSAAAENAKLWNRLQDGILIPDTQVSAAPVYLSGKPSAWSIIPQVGDAGAMIPPLFGDGMSAALRSARICASYGDQFLRGDRSMESWKDAYLLDMSREYDAILRWGHLLQALGSMPVIPRLWTAGTKVFPQLAEYMVQATRLNGKSPLP</sequence>
<dbReference type="GO" id="GO:0071949">
    <property type="term" value="F:FAD binding"/>
    <property type="evidence" value="ECO:0007669"/>
    <property type="project" value="InterPro"/>
</dbReference>
<keyword evidence="3" id="KW-1185">Reference proteome</keyword>
<dbReference type="EMBL" id="WUBI01000001">
    <property type="protein sequence ID" value="MWV42399.1"/>
    <property type="molecule type" value="Genomic_DNA"/>
</dbReference>